<dbReference type="EMBL" id="BAAASL010000032">
    <property type="protein sequence ID" value="GAA2725722.1"/>
    <property type="molecule type" value="Genomic_DNA"/>
</dbReference>
<evidence type="ECO:0000313" key="2">
    <source>
        <dbReference type="Proteomes" id="UP001500886"/>
    </source>
</evidence>
<evidence type="ECO:0000313" key="1">
    <source>
        <dbReference type="EMBL" id="GAA2725722.1"/>
    </source>
</evidence>
<dbReference type="RefSeq" id="WP_344439771.1">
    <property type="nucleotide sequence ID" value="NZ_BAAASL010000032.1"/>
</dbReference>
<organism evidence="1 2">
    <name type="scientific">Streptomyces luteosporeus</name>
    <dbReference type="NCBI Taxonomy" id="173856"/>
    <lineage>
        <taxon>Bacteria</taxon>
        <taxon>Bacillati</taxon>
        <taxon>Actinomycetota</taxon>
        <taxon>Actinomycetes</taxon>
        <taxon>Kitasatosporales</taxon>
        <taxon>Streptomycetaceae</taxon>
        <taxon>Streptomyces</taxon>
    </lineage>
</organism>
<gene>
    <name evidence="1" type="ORF">GCM10010315_58490</name>
</gene>
<dbReference type="Proteomes" id="UP001500886">
    <property type="component" value="Unassembled WGS sequence"/>
</dbReference>
<comment type="caution">
    <text evidence="1">The sequence shown here is derived from an EMBL/GenBank/DDBJ whole genome shotgun (WGS) entry which is preliminary data.</text>
</comment>
<sequence>MPGSEDVLRSLREELERRGIALPSLGVERAVTGAELIQLGRARPDVVQRLVEALREARTG</sequence>
<name>A0ABN3U6U3_9ACTN</name>
<accession>A0ABN3U6U3</accession>
<evidence type="ECO:0008006" key="3">
    <source>
        <dbReference type="Google" id="ProtNLM"/>
    </source>
</evidence>
<proteinExistence type="predicted"/>
<keyword evidence="2" id="KW-1185">Reference proteome</keyword>
<protein>
    <recommendedName>
        <fullName evidence="3">Transcriptional regulator</fullName>
    </recommendedName>
</protein>
<reference evidence="1 2" key="1">
    <citation type="journal article" date="2019" name="Int. J. Syst. Evol. Microbiol.">
        <title>The Global Catalogue of Microorganisms (GCM) 10K type strain sequencing project: providing services to taxonomists for standard genome sequencing and annotation.</title>
        <authorList>
            <consortium name="The Broad Institute Genomics Platform"/>
            <consortium name="The Broad Institute Genome Sequencing Center for Infectious Disease"/>
            <person name="Wu L."/>
            <person name="Ma J."/>
        </authorList>
    </citation>
    <scope>NUCLEOTIDE SEQUENCE [LARGE SCALE GENOMIC DNA]</scope>
    <source>
        <strain evidence="1 2">JCM 4542</strain>
    </source>
</reference>